<dbReference type="InterPro" id="IPR001478">
    <property type="entry name" value="PDZ"/>
</dbReference>
<dbReference type="EMBL" id="CAJNOC010005435">
    <property type="protein sequence ID" value="CAF1052218.1"/>
    <property type="molecule type" value="Genomic_DNA"/>
</dbReference>
<evidence type="ECO:0000313" key="3">
    <source>
        <dbReference type="Proteomes" id="UP000663879"/>
    </source>
</evidence>
<feature type="domain" description="PDZ" evidence="1">
    <location>
        <begin position="37"/>
        <end position="110"/>
    </location>
</feature>
<dbReference type="AlphaFoldDB" id="A0A814KNW4"/>
<name>A0A814KNW4_9BILA</name>
<dbReference type="InterPro" id="IPR036034">
    <property type="entry name" value="PDZ_sf"/>
</dbReference>
<dbReference type="SMART" id="SM00228">
    <property type="entry name" value="PDZ"/>
    <property type="match status" value="1"/>
</dbReference>
<evidence type="ECO:0000259" key="1">
    <source>
        <dbReference type="PROSITE" id="PS50106"/>
    </source>
</evidence>
<dbReference type="PROSITE" id="PS50106">
    <property type="entry name" value="PDZ"/>
    <property type="match status" value="1"/>
</dbReference>
<comment type="caution">
    <text evidence="2">The sequence shown here is derived from an EMBL/GenBank/DDBJ whole genome shotgun (WGS) entry which is preliminary data.</text>
</comment>
<dbReference type="InterPro" id="IPR051109">
    <property type="entry name" value="MAM_complex_regulator"/>
</dbReference>
<gene>
    <name evidence="2" type="ORF">OXX778_LOCUS18881</name>
</gene>
<protein>
    <recommendedName>
        <fullName evidence="1">PDZ domain-containing protein</fullName>
    </recommendedName>
</protein>
<keyword evidence="3" id="KW-1185">Reference proteome</keyword>
<sequence length="123" mass="14079">MNVLLPKYEEPPPWIPQENRIGNPNYDNRITQFMPRLIYIKKSSPDEPLGFNLRGGLHQFSNIFVSKVFHGTLAYKTGLNEADQLISVNGVDFRTISHNEAVKLFKDFGEFLIVAKYSPYGMS</sequence>
<dbReference type="Proteomes" id="UP000663879">
    <property type="component" value="Unassembled WGS sequence"/>
</dbReference>
<dbReference type="SUPFAM" id="SSF50156">
    <property type="entry name" value="PDZ domain-like"/>
    <property type="match status" value="1"/>
</dbReference>
<dbReference type="Pfam" id="PF00595">
    <property type="entry name" value="PDZ"/>
    <property type="match status" value="1"/>
</dbReference>
<dbReference type="OrthoDB" id="6021951at2759"/>
<accession>A0A814KNW4</accession>
<reference evidence="2" key="1">
    <citation type="submission" date="2021-02" db="EMBL/GenBank/DDBJ databases">
        <authorList>
            <person name="Nowell W R."/>
        </authorList>
    </citation>
    <scope>NUCLEOTIDE SEQUENCE</scope>
    <source>
        <strain evidence="2">Ploen Becks lab</strain>
    </source>
</reference>
<dbReference type="Gene3D" id="2.30.42.10">
    <property type="match status" value="1"/>
</dbReference>
<dbReference type="PANTHER" id="PTHR14063">
    <property type="entry name" value="PROTEIN LIN-7 HOMOLOG"/>
    <property type="match status" value="1"/>
</dbReference>
<proteinExistence type="predicted"/>
<evidence type="ECO:0000313" key="2">
    <source>
        <dbReference type="EMBL" id="CAF1052218.1"/>
    </source>
</evidence>
<organism evidence="2 3">
    <name type="scientific">Brachionus calyciflorus</name>
    <dbReference type="NCBI Taxonomy" id="104777"/>
    <lineage>
        <taxon>Eukaryota</taxon>
        <taxon>Metazoa</taxon>
        <taxon>Spiralia</taxon>
        <taxon>Gnathifera</taxon>
        <taxon>Rotifera</taxon>
        <taxon>Eurotatoria</taxon>
        <taxon>Monogononta</taxon>
        <taxon>Pseudotrocha</taxon>
        <taxon>Ploima</taxon>
        <taxon>Brachionidae</taxon>
        <taxon>Brachionus</taxon>
    </lineage>
</organism>